<evidence type="ECO:0000313" key="2">
    <source>
        <dbReference type="EMBL" id="QEC75321.1"/>
    </source>
</evidence>
<evidence type="ECO:0000313" key="3">
    <source>
        <dbReference type="Proteomes" id="UP000321362"/>
    </source>
</evidence>
<sequence length="389" mass="43679">MTTSDFSVFAALFKEAYQKCFGRHLTGIIPETESKIFCNNVEEQTGLTIGWKSVKNYSIFILDGNPTKQENPSTATLDTLARYVLKAPRITEIQRKNNESYHPYWFLYRKQFQQVVQKQTAKKPAGKVVVLVAGLAAVLILALFLYPHSTALSFTDTFRDVSDKAITNNGWFVQAKKTLYWSKKNEKPGVLSLFTLNGDNWPSPDAKPGISNLLLRKINADCFTAEIHLDNFIPLQEWQQAGILLLEDTTFTGKSIRLSLAYNDYFGGYKRPNEILVQAITYLGNGFGKPEEIAHAPVVLLNDSTRNNPVILNNLQNSALRIEKHGKTFRFLYAGGISANGAFKQVASQEFEMQPRYIGIFAISGFVKGTAAIPARFTYFTLSPDNCNR</sequence>
<dbReference type="RefSeq" id="WP_147052475.1">
    <property type="nucleotide sequence ID" value="NZ_CP042437.1"/>
</dbReference>
<accession>A0A5B8VVX9</accession>
<keyword evidence="3" id="KW-1185">Reference proteome</keyword>
<dbReference type="KEGG" id="mgk:FSB76_04960"/>
<evidence type="ECO:0000256" key="1">
    <source>
        <dbReference type="SAM" id="Phobius"/>
    </source>
</evidence>
<dbReference type="OrthoDB" id="787966at2"/>
<dbReference type="InterPro" id="IPR013320">
    <property type="entry name" value="ConA-like_dom_sf"/>
</dbReference>
<keyword evidence="1" id="KW-1133">Transmembrane helix</keyword>
<name>A0A5B8VVX9_9SPHI</name>
<protein>
    <submittedName>
        <fullName evidence="2">Uncharacterized protein</fullName>
    </submittedName>
</protein>
<dbReference type="EMBL" id="CP042437">
    <property type="protein sequence ID" value="QEC75321.1"/>
    <property type="molecule type" value="Genomic_DNA"/>
</dbReference>
<organism evidence="2 3">
    <name type="scientific">Mucilaginibacter ginsenosidivorax</name>
    <dbReference type="NCBI Taxonomy" id="862126"/>
    <lineage>
        <taxon>Bacteria</taxon>
        <taxon>Pseudomonadati</taxon>
        <taxon>Bacteroidota</taxon>
        <taxon>Sphingobacteriia</taxon>
        <taxon>Sphingobacteriales</taxon>
        <taxon>Sphingobacteriaceae</taxon>
        <taxon>Mucilaginibacter</taxon>
    </lineage>
</organism>
<keyword evidence="1" id="KW-0472">Membrane</keyword>
<feature type="transmembrane region" description="Helical" evidence="1">
    <location>
        <begin position="128"/>
        <end position="146"/>
    </location>
</feature>
<gene>
    <name evidence="2" type="ORF">FSB76_04960</name>
</gene>
<dbReference type="Gene3D" id="2.60.120.200">
    <property type="match status" value="1"/>
</dbReference>
<dbReference type="AlphaFoldDB" id="A0A5B8VVX9"/>
<dbReference type="GO" id="GO:0004553">
    <property type="term" value="F:hydrolase activity, hydrolyzing O-glycosyl compounds"/>
    <property type="evidence" value="ECO:0007669"/>
    <property type="project" value="UniProtKB-ARBA"/>
</dbReference>
<reference evidence="2 3" key="1">
    <citation type="journal article" date="2013" name="J. Microbiol.">
        <title>Mucilaginibacter ginsenosidivorax sp. nov., with ginsenoside converting activity isolated from sediment.</title>
        <authorList>
            <person name="Kim J.K."/>
            <person name="Choi T.E."/>
            <person name="Liu Q.M."/>
            <person name="Park H.Y."/>
            <person name="Yi T.H."/>
            <person name="Yoon M.H."/>
            <person name="Kim S.C."/>
            <person name="Im W.T."/>
        </authorList>
    </citation>
    <scope>NUCLEOTIDE SEQUENCE [LARGE SCALE GENOMIC DNA]</scope>
    <source>
        <strain evidence="2 3">KHI28</strain>
    </source>
</reference>
<dbReference type="SUPFAM" id="SSF49899">
    <property type="entry name" value="Concanavalin A-like lectins/glucanases"/>
    <property type="match status" value="1"/>
</dbReference>
<keyword evidence="1" id="KW-0812">Transmembrane</keyword>
<proteinExistence type="predicted"/>
<dbReference type="GO" id="GO:0005975">
    <property type="term" value="P:carbohydrate metabolic process"/>
    <property type="evidence" value="ECO:0007669"/>
    <property type="project" value="UniProtKB-ARBA"/>
</dbReference>
<dbReference type="Proteomes" id="UP000321362">
    <property type="component" value="Chromosome"/>
</dbReference>